<dbReference type="NCBIfam" id="NF045502">
    <property type="entry name" value="variant_rSAM"/>
    <property type="match status" value="1"/>
</dbReference>
<feature type="domain" description="Radical SAM core" evidence="2">
    <location>
        <begin position="115"/>
        <end position="350"/>
    </location>
</feature>
<sequence>MTDVLNGAPPRGDGAADPAAVAALIMDLQAVGLRIDTELATSRTGGAGPSDSGMMWIEGVPVTVPPSPTSPYRLLADDEGQSIYRDGRKVASVSGTDRPRFYDLQTADGVPYHQIALLHLDSLASTVVQACNYWGNADQCGFCGIGLSLAAGRTIAKKTPEMLAEVAVAAKELDGAVDATLTTGSSVAPDRGALYVARCGQAVKEAAGLPVEVQFEPPRDLSVLDRVHDMGIDSVGVHVESFDPAVLARIAPGKFRTGIDSYFRTWERAVELFGEGRVSTYVILGMGEDPDLTVAMCKRAVDIGVYPFVVPFRPVAGSLMQDVPAPSREYTEPIYRKVAAFLAERGLGADTAVAGCARCQACSSLNLVQQAGSAPPCGPTGGGAGGGPTLLQIGSRP</sequence>
<protein>
    <submittedName>
        <fullName evidence="3">MSMEG_0568 family radical SAM protein</fullName>
    </submittedName>
</protein>
<dbReference type="SMART" id="SM00729">
    <property type="entry name" value="Elp3"/>
    <property type="match status" value="1"/>
</dbReference>
<dbReference type="Proteomes" id="UP000694300">
    <property type="component" value="Unassembled WGS sequence"/>
</dbReference>
<dbReference type="Pfam" id="PF04055">
    <property type="entry name" value="Radical_SAM"/>
    <property type="match status" value="1"/>
</dbReference>
<organism evidence="3 4">
    <name type="scientific">Pseudonocardia oceani</name>
    <dbReference type="NCBI Taxonomy" id="2792013"/>
    <lineage>
        <taxon>Bacteria</taxon>
        <taxon>Bacillati</taxon>
        <taxon>Actinomycetota</taxon>
        <taxon>Actinomycetes</taxon>
        <taxon>Pseudonocardiales</taxon>
        <taxon>Pseudonocardiaceae</taxon>
        <taxon>Pseudonocardia</taxon>
    </lineage>
</organism>
<dbReference type="PROSITE" id="PS51918">
    <property type="entry name" value="RADICAL_SAM"/>
    <property type="match status" value="1"/>
</dbReference>
<gene>
    <name evidence="3" type="ORF">I4I82_11720</name>
</gene>
<evidence type="ECO:0000313" key="3">
    <source>
        <dbReference type="EMBL" id="MBW0128355.1"/>
    </source>
</evidence>
<accession>A0ABS6U7Y0</accession>
<feature type="region of interest" description="Disordered" evidence="1">
    <location>
        <begin position="377"/>
        <end position="397"/>
    </location>
</feature>
<evidence type="ECO:0000313" key="4">
    <source>
        <dbReference type="Proteomes" id="UP000694300"/>
    </source>
</evidence>
<dbReference type="InterPro" id="IPR016779">
    <property type="entry name" value="rSAM_MSMEG0568"/>
</dbReference>
<comment type="caution">
    <text evidence="3">The sequence shown here is derived from an EMBL/GenBank/DDBJ whole genome shotgun (WGS) entry which is preliminary data.</text>
</comment>
<feature type="compositionally biased region" description="Gly residues" evidence="1">
    <location>
        <begin position="379"/>
        <end position="388"/>
    </location>
</feature>
<name>A0ABS6U7Y0_9PSEU</name>
<dbReference type="SFLD" id="SFLDS00029">
    <property type="entry name" value="Radical_SAM"/>
    <property type="match status" value="1"/>
</dbReference>
<evidence type="ECO:0000256" key="1">
    <source>
        <dbReference type="SAM" id="MobiDB-lite"/>
    </source>
</evidence>
<dbReference type="InterPro" id="IPR007197">
    <property type="entry name" value="rSAM"/>
</dbReference>
<dbReference type="NCBIfam" id="TIGR04043">
    <property type="entry name" value="rSAM_MSMEG_0568"/>
    <property type="match status" value="1"/>
</dbReference>
<dbReference type="CDD" id="cd01335">
    <property type="entry name" value="Radical_SAM"/>
    <property type="match status" value="1"/>
</dbReference>
<dbReference type="SFLD" id="SFLDG01107">
    <property type="entry name" value="Uncharacterised_Radical_SAM_Su"/>
    <property type="match status" value="1"/>
</dbReference>
<dbReference type="InterPro" id="IPR006638">
    <property type="entry name" value="Elp3/MiaA/NifB-like_rSAM"/>
</dbReference>
<dbReference type="RefSeq" id="WP_218591170.1">
    <property type="nucleotide sequence ID" value="NZ_JADQDE010000092.1"/>
</dbReference>
<proteinExistence type="predicted"/>
<dbReference type="EMBL" id="JADQDF010000001">
    <property type="protein sequence ID" value="MBW0128355.1"/>
    <property type="molecule type" value="Genomic_DNA"/>
</dbReference>
<evidence type="ECO:0000259" key="2">
    <source>
        <dbReference type="PROSITE" id="PS51918"/>
    </source>
</evidence>
<keyword evidence="4" id="KW-1185">Reference proteome</keyword>
<reference evidence="3 4" key="1">
    <citation type="submission" date="2020-11" db="EMBL/GenBank/DDBJ databases">
        <title>Pseudonocardia abyssalis sp. nov. and Pseudonocardia oceani sp. nov., description and phylogenomic analysis of two novel actinomycetes isolated from the deep Southern Ocean.</title>
        <authorList>
            <person name="Parra J."/>
        </authorList>
    </citation>
    <scope>NUCLEOTIDE SEQUENCE [LARGE SCALE GENOMIC DNA]</scope>
    <source>
        <strain evidence="4">KRD185</strain>
    </source>
</reference>